<keyword evidence="2" id="KW-1185">Reference proteome</keyword>
<evidence type="ECO:0000313" key="1">
    <source>
        <dbReference type="EMBL" id="ALC47895.1"/>
    </source>
</evidence>
<evidence type="ECO:0000313" key="2">
    <source>
        <dbReference type="Proteomes" id="UP000494163"/>
    </source>
</evidence>
<accession>A0A0M4F7M1</accession>
<dbReference type="PANTHER" id="PTHR15681:SF1">
    <property type="entry name" value="MAD2L1-BINDING PROTEIN"/>
    <property type="match status" value="1"/>
</dbReference>
<gene>
    <name evidence="1" type="ORF">Dbus_chr3Rg2645</name>
</gene>
<dbReference type="InterPro" id="IPR009511">
    <property type="entry name" value="MAD1/Cdc20-bound-Mad2-bd"/>
</dbReference>
<dbReference type="Proteomes" id="UP000494163">
    <property type="component" value="Chromosome 3R"/>
</dbReference>
<dbReference type="OMA" id="MDQNVKN"/>
<dbReference type="GO" id="GO:0007096">
    <property type="term" value="P:regulation of exit from mitosis"/>
    <property type="evidence" value="ECO:0007669"/>
    <property type="project" value="InterPro"/>
</dbReference>
<dbReference type="InterPro" id="IPR053729">
    <property type="entry name" value="MAD2L1BP_domain_sf"/>
</dbReference>
<dbReference type="PANTHER" id="PTHR15681">
    <property type="entry name" value="MAD2L1-BINDING PROTEIN"/>
    <property type="match status" value="1"/>
</dbReference>
<dbReference type="OrthoDB" id="6334764at2759"/>
<protein>
    <submittedName>
        <fullName evidence="1">CG13599</fullName>
    </submittedName>
</protein>
<dbReference type="GO" id="GO:0005634">
    <property type="term" value="C:nucleus"/>
    <property type="evidence" value="ECO:0007669"/>
    <property type="project" value="InterPro"/>
</dbReference>
<organism evidence="1 2">
    <name type="scientific">Drosophila busckii</name>
    <name type="common">Fruit fly</name>
    <dbReference type="NCBI Taxonomy" id="30019"/>
    <lineage>
        <taxon>Eukaryota</taxon>
        <taxon>Metazoa</taxon>
        <taxon>Ecdysozoa</taxon>
        <taxon>Arthropoda</taxon>
        <taxon>Hexapoda</taxon>
        <taxon>Insecta</taxon>
        <taxon>Pterygota</taxon>
        <taxon>Neoptera</taxon>
        <taxon>Endopterygota</taxon>
        <taxon>Diptera</taxon>
        <taxon>Brachycera</taxon>
        <taxon>Muscomorpha</taxon>
        <taxon>Ephydroidea</taxon>
        <taxon>Drosophilidae</taxon>
        <taxon>Drosophila</taxon>
    </lineage>
</organism>
<dbReference type="Gene3D" id="3.30.900.20">
    <property type="match status" value="1"/>
</dbReference>
<reference evidence="1 2" key="1">
    <citation type="submission" date="2015-08" db="EMBL/GenBank/DDBJ databases">
        <title>Ancestral chromatin configuration constrains chromatin evolution on differentiating sex chromosomes in Drosophila.</title>
        <authorList>
            <person name="Zhou Q."/>
            <person name="Bachtrog D."/>
        </authorList>
    </citation>
    <scope>NUCLEOTIDE SEQUENCE [LARGE SCALE GENOMIC DNA]</scope>
    <source>
        <tissue evidence="1">Whole larvae</tissue>
    </source>
</reference>
<proteinExistence type="predicted"/>
<name>A0A0M4F7M1_DROBS</name>
<sequence length="274" mass="31661">MAQKPKNIELKLEDVDVLTTGMTAEFVNGILDFLLFQRSQIPFVYKTYKYYVEKWDEEDASKMKDDQDFKKYQFEKQRSIAKETKKAISDMREVIRNAFKRSESVKSLRFLFGNSTFMPTEAYTIHIPHASISKQHGDIHTSSVLGALNKALINLSICEDLYGCWSKDLKATKVFLEMELLTQGENQTVKLIPKDVVSQLPRSCKNIHFHLLHVNDNPAQELLCCKELTIFEDLESLTLSREENIDTPENITGWWQADVIVRGFTPSSFEMWSS</sequence>
<dbReference type="EMBL" id="CP012526">
    <property type="protein sequence ID" value="ALC47895.1"/>
    <property type="molecule type" value="Genomic_DNA"/>
</dbReference>
<dbReference type="AlphaFoldDB" id="A0A0M4F7M1"/>